<feature type="domain" description="PAS" evidence="6">
    <location>
        <begin position="136"/>
        <end position="173"/>
    </location>
</feature>
<dbReference type="InterPro" id="IPR003593">
    <property type="entry name" value="AAA+_ATPase"/>
</dbReference>
<dbReference type="InterPro" id="IPR000014">
    <property type="entry name" value="PAS"/>
</dbReference>
<dbReference type="NCBIfam" id="TIGR00229">
    <property type="entry name" value="sensory_box"/>
    <property type="match status" value="1"/>
</dbReference>
<dbReference type="Gene3D" id="1.10.8.60">
    <property type="match status" value="1"/>
</dbReference>
<dbReference type="InterPro" id="IPR035965">
    <property type="entry name" value="PAS-like_dom_sf"/>
</dbReference>
<dbReference type="Pfam" id="PF13426">
    <property type="entry name" value="PAS_9"/>
    <property type="match status" value="1"/>
</dbReference>
<organism evidence="7">
    <name type="scientific">Desulfobacca acetoxidans</name>
    <dbReference type="NCBI Taxonomy" id="60893"/>
    <lineage>
        <taxon>Bacteria</taxon>
        <taxon>Pseudomonadati</taxon>
        <taxon>Thermodesulfobacteriota</taxon>
        <taxon>Desulfobaccia</taxon>
        <taxon>Desulfobaccales</taxon>
        <taxon>Desulfobaccaceae</taxon>
        <taxon>Desulfobacca</taxon>
    </lineage>
</organism>
<dbReference type="Gene3D" id="3.30.450.20">
    <property type="entry name" value="PAS domain"/>
    <property type="match status" value="2"/>
</dbReference>
<dbReference type="PANTHER" id="PTHR32071">
    <property type="entry name" value="TRANSCRIPTIONAL REGULATORY PROTEIN"/>
    <property type="match status" value="1"/>
</dbReference>
<evidence type="ECO:0000313" key="7">
    <source>
        <dbReference type="EMBL" id="HHS29348.1"/>
    </source>
</evidence>
<comment type="caution">
    <text evidence="7">The sequence shown here is derived from an EMBL/GenBank/DDBJ whole genome shotgun (WGS) entry which is preliminary data.</text>
</comment>
<dbReference type="InterPro" id="IPR002078">
    <property type="entry name" value="Sigma_54_int"/>
</dbReference>
<dbReference type="PANTHER" id="PTHR32071:SF113">
    <property type="entry name" value="ALGINATE BIOSYNTHESIS TRANSCRIPTIONAL REGULATORY PROTEIN ALGB"/>
    <property type="match status" value="1"/>
</dbReference>
<proteinExistence type="predicted"/>
<protein>
    <submittedName>
        <fullName evidence="7">PAS domain-containing protein</fullName>
    </submittedName>
</protein>
<keyword evidence="4" id="KW-0804">Transcription</keyword>
<dbReference type="GO" id="GO:0005524">
    <property type="term" value="F:ATP binding"/>
    <property type="evidence" value="ECO:0007669"/>
    <property type="project" value="UniProtKB-KW"/>
</dbReference>
<dbReference type="FunFam" id="3.40.50.300:FF:000006">
    <property type="entry name" value="DNA-binding transcriptional regulator NtrC"/>
    <property type="match status" value="1"/>
</dbReference>
<dbReference type="AlphaFoldDB" id="A0A7V6DPL1"/>
<dbReference type="Pfam" id="PF08448">
    <property type="entry name" value="PAS_4"/>
    <property type="match status" value="1"/>
</dbReference>
<keyword evidence="1" id="KW-0547">Nucleotide-binding</keyword>
<dbReference type="Gene3D" id="1.10.10.60">
    <property type="entry name" value="Homeodomain-like"/>
    <property type="match status" value="1"/>
</dbReference>
<keyword evidence="2" id="KW-0067">ATP-binding</keyword>
<dbReference type="SUPFAM" id="SSF55785">
    <property type="entry name" value="PYP-like sensor domain (PAS domain)"/>
    <property type="match status" value="2"/>
</dbReference>
<name>A0A7V6DPL1_9BACT</name>
<dbReference type="PROSITE" id="PS00675">
    <property type="entry name" value="SIGMA54_INTERACT_1"/>
    <property type="match status" value="1"/>
</dbReference>
<evidence type="ECO:0000256" key="1">
    <source>
        <dbReference type="ARBA" id="ARBA00022741"/>
    </source>
</evidence>
<dbReference type="PROSITE" id="PS50045">
    <property type="entry name" value="SIGMA54_INTERACT_4"/>
    <property type="match status" value="1"/>
</dbReference>
<evidence type="ECO:0000256" key="2">
    <source>
        <dbReference type="ARBA" id="ARBA00022840"/>
    </source>
</evidence>
<dbReference type="SMART" id="SM00382">
    <property type="entry name" value="AAA"/>
    <property type="match status" value="1"/>
</dbReference>
<dbReference type="SUPFAM" id="SSF46689">
    <property type="entry name" value="Homeodomain-like"/>
    <property type="match status" value="1"/>
</dbReference>
<dbReference type="InterPro" id="IPR002197">
    <property type="entry name" value="HTH_Fis"/>
</dbReference>
<sequence>MGPHDFHDLPEGDGVLILSSQGVILAATLQAERLLRRRLTPGQTLALAEIFTPEHLSQAELAVQEALDAGTLRSNLLARLCPEREHVLYLKYSVAPLHGPANEIMGVVLTFHDDTLSRSWSAWSDFGPGVEPDAFFEHLDRGVFVVNDRWRITAFNRRAREITGFTREEAVGRFCWEVFQADRCKRGCFLRATLEDGASRRNQNVRIYTKSGEPLDLLVSTAAVKNKRQAIVGGVETFQSLGLALVEEEKPPVIPGDVEIIGLSSPMKRLLAMLPDVAASEATVVLEGESGTGKDLFARAIHLKSRRAKGPFVAFNCSALVETLIESELFGHVRGAFTGAVSHKVGRFELARGGTLFLDEIGDLKPELQAKLLRVLETRVFERVGSTTPIPLEARVIAATSRNLAQEVRRGRFRMDLLYRLRTVPFLLPPLRERKEDIPLLVNHFLARLNRIYRKNVRGVDPKVMTLLQQYSWPGNIRELERTLEHAFVFVKGAIISREHLPELRSPLSRPVAPQAAPEEEPSASEVLSIQKALRKARGKREAAARLLGISRSSLWRKMKDYGML</sequence>
<dbReference type="CDD" id="cd00009">
    <property type="entry name" value="AAA"/>
    <property type="match status" value="1"/>
</dbReference>
<dbReference type="SMART" id="SM00091">
    <property type="entry name" value="PAS"/>
    <property type="match status" value="2"/>
</dbReference>
<dbReference type="InterPro" id="IPR058031">
    <property type="entry name" value="AAA_lid_NorR"/>
</dbReference>
<dbReference type="GO" id="GO:0006355">
    <property type="term" value="P:regulation of DNA-templated transcription"/>
    <property type="evidence" value="ECO:0007669"/>
    <property type="project" value="InterPro"/>
</dbReference>
<evidence type="ECO:0000259" key="6">
    <source>
        <dbReference type="PROSITE" id="PS50112"/>
    </source>
</evidence>
<dbReference type="CDD" id="cd00130">
    <property type="entry name" value="PAS"/>
    <property type="match status" value="2"/>
</dbReference>
<dbReference type="EMBL" id="DTGR01000106">
    <property type="protein sequence ID" value="HHS29348.1"/>
    <property type="molecule type" value="Genomic_DNA"/>
</dbReference>
<dbReference type="PRINTS" id="PR01590">
    <property type="entry name" value="HTHFIS"/>
</dbReference>
<dbReference type="InterPro" id="IPR009057">
    <property type="entry name" value="Homeodomain-like_sf"/>
</dbReference>
<dbReference type="PROSITE" id="PS50112">
    <property type="entry name" value="PAS"/>
    <property type="match status" value="1"/>
</dbReference>
<gene>
    <name evidence="7" type="ORF">ENV52_06570</name>
</gene>
<dbReference type="Gene3D" id="3.40.50.300">
    <property type="entry name" value="P-loop containing nucleotide triphosphate hydrolases"/>
    <property type="match status" value="1"/>
</dbReference>
<dbReference type="GO" id="GO:0043565">
    <property type="term" value="F:sequence-specific DNA binding"/>
    <property type="evidence" value="ECO:0007669"/>
    <property type="project" value="InterPro"/>
</dbReference>
<evidence type="ECO:0000259" key="5">
    <source>
        <dbReference type="PROSITE" id="PS50045"/>
    </source>
</evidence>
<dbReference type="SUPFAM" id="SSF52540">
    <property type="entry name" value="P-loop containing nucleoside triphosphate hydrolases"/>
    <property type="match status" value="1"/>
</dbReference>
<feature type="domain" description="Sigma-54 factor interaction" evidence="5">
    <location>
        <begin position="260"/>
        <end position="489"/>
    </location>
</feature>
<evidence type="ECO:0000256" key="4">
    <source>
        <dbReference type="ARBA" id="ARBA00023163"/>
    </source>
</evidence>
<evidence type="ECO:0000256" key="3">
    <source>
        <dbReference type="ARBA" id="ARBA00023015"/>
    </source>
</evidence>
<accession>A0A7V6DPL1</accession>
<reference evidence="7" key="1">
    <citation type="journal article" date="2020" name="mSystems">
        <title>Genome- and Community-Level Interaction Insights into Carbon Utilization and Element Cycling Functions of Hydrothermarchaeota in Hydrothermal Sediment.</title>
        <authorList>
            <person name="Zhou Z."/>
            <person name="Liu Y."/>
            <person name="Xu W."/>
            <person name="Pan J."/>
            <person name="Luo Z.H."/>
            <person name="Li M."/>
        </authorList>
    </citation>
    <scope>NUCLEOTIDE SEQUENCE [LARGE SCALE GENOMIC DNA]</scope>
    <source>
        <strain evidence="7">SpSt-767</strain>
    </source>
</reference>
<keyword evidence="3" id="KW-0805">Transcription regulation</keyword>
<dbReference type="Pfam" id="PF25601">
    <property type="entry name" value="AAA_lid_14"/>
    <property type="match status" value="1"/>
</dbReference>
<dbReference type="InterPro" id="IPR013656">
    <property type="entry name" value="PAS_4"/>
</dbReference>
<dbReference type="InterPro" id="IPR025662">
    <property type="entry name" value="Sigma_54_int_dom_ATP-bd_1"/>
</dbReference>
<dbReference type="Pfam" id="PF00158">
    <property type="entry name" value="Sigma54_activat"/>
    <property type="match status" value="1"/>
</dbReference>
<dbReference type="Pfam" id="PF02954">
    <property type="entry name" value="HTH_8"/>
    <property type="match status" value="1"/>
</dbReference>
<dbReference type="InterPro" id="IPR027417">
    <property type="entry name" value="P-loop_NTPase"/>
</dbReference>